<feature type="binding site" evidence="6">
    <location>
        <position position="195"/>
    </location>
    <ligand>
        <name>Zn(2+)</name>
        <dbReference type="ChEBI" id="CHEBI:29105"/>
    </ligand>
</feature>
<keyword evidence="9" id="KW-1185">Reference proteome</keyword>
<dbReference type="GO" id="GO:0017136">
    <property type="term" value="F:histone deacetylase activity, NAD-dependent"/>
    <property type="evidence" value="ECO:0007669"/>
    <property type="project" value="TreeGrafter"/>
</dbReference>
<accession>A0A8J5XRW7</accession>
<dbReference type="InterPro" id="IPR026590">
    <property type="entry name" value="Ssirtuin_cat_dom"/>
</dbReference>
<keyword evidence="3 6" id="KW-0479">Metal-binding</keyword>
<dbReference type="OMA" id="ELLMMYD"/>
<feature type="active site" description="Proton acceptor" evidence="6">
    <location>
        <position position="148"/>
    </location>
</feature>
<dbReference type="Proteomes" id="UP000751190">
    <property type="component" value="Unassembled WGS sequence"/>
</dbReference>
<feature type="domain" description="Deacetylase sirtuin-type" evidence="7">
    <location>
        <begin position="4"/>
        <end position="258"/>
    </location>
</feature>
<organism evidence="8 9">
    <name type="scientific">Diacronema lutheri</name>
    <name type="common">Unicellular marine alga</name>
    <name type="synonym">Monochrysis lutheri</name>
    <dbReference type="NCBI Taxonomy" id="2081491"/>
    <lineage>
        <taxon>Eukaryota</taxon>
        <taxon>Haptista</taxon>
        <taxon>Haptophyta</taxon>
        <taxon>Pavlovophyceae</taxon>
        <taxon>Pavlovales</taxon>
        <taxon>Pavlovaceae</taxon>
        <taxon>Diacronema</taxon>
    </lineage>
</organism>
<evidence type="ECO:0000256" key="2">
    <source>
        <dbReference type="ARBA" id="ARBA00022679"/>
    </source>
</evidence>
<reference evidence="8" key="1">
    <citation type="submission" date="2021-05" db="EMBL/GenBank/DDBJ databases">
        <title>The genome of the haptophyte Pavlova lutheri (Diacronema luteri, Pavlovales) - a model for lipid biosynthesis in eukaryotic algae.</title>
        <authorList>
            <person name="Hulatt C.J."/>
            <person name="Posewitz M.C."/>
        </authorList>
    </citation>
    <scope>NUCLEOTIDE SEQUENCE</scope>
    <source>
        <strain evidence="8">NIVA-4/92</strain>
    </source>
</reference>
<evidence type="ECO:0000259" key="7">
    <source>
        <dbReference type="PROSITE" id="PS50305"/>
    </source>
</evidence>
<protein>
    <recommendedName>
        <fullName evidence="7">Deacetylase sirtuin-type domain-containing protein</fullName>
    </recommendedName>
</protein>
<dbReference type="InterPro" id="IPR050134">
    <property type="entry name" value="NAD-dep_sirtuin_deacylases"/>
</dbReference>
<dbReference type="Gene3D" id="3.30.1600.10">
    <property type="entry name" value="SIR2/SIRT2 'Small Domain"/>
    <property type="match status" value="1"/>
</dbReference>
<gene>
    <name evidence="8" type="ORF">KFE25_000653</name>
</gene>
<dbReference type="OrthoDB" id="420264at2759"/>
<sequence length="258" mass="28086">MKAPRLVANSREGVAGFLRSEACANVGVLAGAGVSVAAGIPDFRSPTGLYATLPVDRISATAAQRELIRREPTYVVERGMFLQTALPYLEVRRPFILGTHEGRWRPTAAHRLFEALDAQRKLARVYTQNIDGLDLMTSIARERIVCVHGTLGRAACEACGHEADFDDFARRVRAGIKDIYDVDPSAPAASSPVACACCGALSVKPMTVLFGGALPADVFAREWARICPLSTCSSLRARRDLPAHPRARTPRALRTRRY</sequence>
<dbReference type="PROSITE" id="PS50305">
    <property type="entry name" value="SIRTUIN"/>
    <property type="match status" value="1"/>
</dbReference>
<feature type="binding site" evidence="6">
    <location>
        <position position="198"/>
    </location>
    <ligand>
        <name>Zn(2+)</name>
        <dbReference type="ChEBI" id="CHEBI:29105"/>
    </ligand>
</feature>
<dbReference type="PANTHER" id="PTHR11085">
    <property type="entry name" value="NAD-DEPENDENT PROTEIN DEACYLASE SIRTUIN-5, MITOCHONDRIAL-RELATED"/>
    <property type="match status" value="1"/>
</dbReference>
<dbReference type="GO" id="GO:0005634">
    <property type="term" value="C:nucleus"/>
    <property type="evidence" value="ECO:0007669"/>
    <property type="project" value="TreeGrafter"/>
</dbReference>
<dbReference type="Gene3D" id="3.40.50.1220">
    <property type="entry name" value="TPP-binding domain"/>
    <property type="match status" value="1"/>
</dbReference>
<evidence type="ECO:0000256" key="3">
    <source>
        <dbReference type="ARBA" id="ARBA00022723"/>
    </source>
</evidence>
<evidence type="ECO:0000313" key="9">
    <source>
        <dbReference type="Proteomes" id="UP000751190"/>
    </source>
</evidence>
<evidence type="ECO:0000256" key="5">
    <source>
        <dbReference type="ARBA" id="ARBA00023027"/>
    </source>
</evidence>
<feature type="binding site" evidence="6">
    <location>
        <position position="159"/>
    </location>
    <ligand>
        <name>Zn(2+)</name>
        <dbReference type="ChEBI" id="CHEBI:29105"/>
    </ligand>
</feature>
<dbReference type="PANTHER" id="PTHR11085:SF6">
    <property type="entry name" value="NAD-DEPENDENT PROTEIN DEACETYLASE SIRTUIN-2"/>
    <property type="match status" value="1"/>
</dbReference>
<dbReference type="InterPro" id="IPR003000">
    <property type="entry name" value="Sirtuin"/>
</dbReference>
<evidence type="ECO:0000256" key="4">
    <source>
        <dbReference type="ARBA" id="ARBA00022833"/>
    </source>
</evidence>
<proteinExistence type="predicted"/>
<dbReference type="InterPro" id="IPR026591">
    <property type="entry name" value="Sirtuin_cat_small_dom_sf"/>
</dbReference>
<keyword evidence="2" id="KW-0808">Transferase</keyword>
<dbReference type="GO" id="GO:0070403">
    <property type="term" value="F:NAD+ binding"/>
    <property type="evidence" value="ECO:0007669"/>
    <property type="project" value="InterPro"/>
</dbReference>
<dbReference type="GO" id="GO:0046872">
    <property type="term" value="F:metal ion binding"/>
    <property type="evidence" value="ECO:0007669"/>
    <property type="project" value="UniProtKB-KW"/>
</dbReference>
<feature type="binding site" evidence="6">
    <location>
        <position position="156"/>
    </location>
    <ligand>
        <name>Zn(2+)</name>
        <dbReference type="ChEBI" id="CHEBI:29105"/>
    </ligand>
</feature>
<dbReference type="Pfam" id="PF02146">
    <property type="entry name" value="SIR2"/>
    <property type="match status" value="1"/>
</dbReference>
<dbReference type="InterPro" id="IPR029035">
    <property type="entry name" value="DHS-like_NAD/FAD-binding_dom"/>
</dbReference>
<evidence type="ECO:0000256" key="6">
    <source>
        <dbReference type="PROSITE-ProRule" id="PRU00236"/>
    </source>
</evidence>
<evidence type="ECO:0000256" key="1">
    <source>
        <dbReference type="ARBA" id="ARBA00001947"/>
    </source>
</evidence>
<comment type="caution">
    <text evidence="8">The sequence shown here is derived from an EMBL/GenBank/DDBJ whole genome shotgun (WGS) entry which is preliminary data.</text>
</comment>
<evidence type="ECO:0000313" key="8">
    <source>
        <dbReference type="EMBL" id="KAG8467337.1"/>
    </source>
</evidence>
<keyword evidence="4 6" id="KW-0862">Zinc</keyword>
<comment type="cofactor">
    <cofactor evidence="1">
        <name>Zn(2+)</name>
        <dbReference type="ChEBI" id="CHEBI:29105"/>
    </cofactor>
</comment>
<dbReference type="SUPFAM" id="SSF52467">
    <property type="entry name" value="DHS-like NAD/FAD-binding domain"/>
    <property type="match status" value="1"/>
</dbReference>
<keyword evidence="5" id="KW-0520">NAD</keyword>
<dbReference type="AlphaFoldDB" id="A0A8J5XRW7"/>
<name>A0A8J5XRW7_DIALT</name>
<dbReference type="EMBL" id="JAGTXO010000006">
    <property type="protein sequence ID" value="KAG8467337.1"/>
    <property type="molecule type" value="Genomic_DNA"/>
</dbReference>